<protein>
    <submittedName>
        <fullName evidence="1">Uncharacterized protein</fullName>
    </submittedName>
</protein>
<sequence length="54" mass="5987">MIEGRALHYTTSLKVAKMTKQTGHYTKENGLAENSIQKLLLQLAHNAGSTGFKR</sequence>
<dbReference type="RefSeq" id="WP_255075313.1">
    <property type="nucleotide sequence ID" value="NZ_JANDWU010000024.1"/>
</dbReference>
<dbReference type="EMBL" id="JANDWU010000024">
    <property type="protein sequence ID" value="MCP9550157.1"/>
    <property type="molecule type" value="Genomic_DNA"/>
</dbReference>
<evidence type="ECO:0000313" key="1">
    <source>
        <dbReference type="EMBL" id="MCP9550157.1"/>
    </source>
</evidence>
<evidence type="ECO:0000313" key="2">
    <source>
        <dbReference type="Proteomes" id="UP001205506"/>
    </source>
</evidence>
<dbReference type="AlphaFoldDB" id="A0AAW5IGW8"/>
<name>A0AAW5IGW8_9BACT</name>
<organism evidence="1 2">
    <name type="scientific">Segatella copri</name>
    <dbReference type="NCBI Taxonomy" id="165179"/>
    <lineage>
        <taxon>Bacteria</taxon>
        <taxon>Pseudomonadati</taxon>
        <taxon>Bacteroidota</taxon>
        <taxon>Bacteroidia</taxon>
        <taxon>Bacteroidales</taxon>
        <taxon>Prevotellaceae</taxon>
        <taxon>Segatella</taxon>
    </lineage>
</organism>
<comment type="caution">
    <text evidence="1">The sequence shown here is derived from an EMBL/GenBank/DDBJ whole genome shotgun (WGS) entry which is preliminary data.</text>
</comment>
<dbReference type="Proteomes" id="UP001205506">
    <property type="component" value="Unassembled WGS sequence"/>
</dbReference>
<gene>
    <name evidence="1" type="ORF">NNC68_11825</name>
</gene>
<reference evidence="1" key="1">
    <citation type="submission" date="2022-07" db="EMBL/GenBank/DDBJ databases">
        <title>Prevotella copri.</title>
        <authorList>
            <person name="Yang C."/>
        </authorList>
    </citation>
    <scope>NUCLEOTIDE SEQUENCE</scope>
    <source>
        <strain evidence="1">HF1805</strain>
    </source>
</reference>
<proteinExistence type="predicted"/>
<accession>A0AAW5IGW8</accession>